<dbReference type="InterPro" id="IPR036388">
    <property type="entry name" value="WH-like_DNA-bd_sf"/>
</dbReference>
<dbReference type="CDD" id="cd06445">
    <property type="entry name" value="ATase"/>
    <property type="match status" value="1"/>
</dbReference>
<dbReference type="EC" id="2.1.1.63" evidence="8"/>
<dbReference type="Gene3D" id="3.30.160.70">
    <property type="entry name" value="Methylated DNA-protein cysteine methyltransferase domain"/>
    <property type="match status" value="1"/>
</dbReference>
<reference evidence="8 9" key="1">
    <citation type="submission" date="2023-10" db="EMBL/GenBank/DDBJ databases">
        <title>Novel methanotroph of the genus Methylocapsa from a subarctic wetland.</title>
        <authorList>
            <person name="Belova S.E."/>
            <person name="Oshkin I.Y."/>
            <person name="Miroshnikov K."/>
            <person name="Dedysh S.N."/>
        </authorList>
    </citation>
    <scope>NUCLEOTIDE SEQUENCE [LARGE SCALE GENOMIC DNA]</scope>
    <source>
        <strain evidence="8 9">RX1</strain>
    </source>
</reference>
<evidence type="ECO:0000313" key="8">
    <source>
        <dbReference type="EMBL" id="WOJ90387.1"/>
    </source>
</evidence>
<evidence type="ECO:0000259" key="7">
    <source>
        <dbReference type="Pfam" id="PF01035"/>
    </source>
</evidence>
<dbReference type="Pfam" id="PF01035">
    <property type="entry name" value="DNA_binding_1"/>
    <property type="match status" value="1"/>
</dbReference>
<keyword evidence="3 8" id="KW-0808">Transferase</keyword>
<dbReference type="SUPFAM" id="SSF53155">
    <property type="entry name" value="Methylated DNA-protein cysteine methyltransferase domain"/>
    <property type="match status" value="1"/>
</dbReference>
<comment type="catalytic activity">
    <reaction evidence="6">
        <text>a 6-O-methyl-2'-deoxyguanosine in DNA + L-cysteinyl-[protein] = S-methyl-L-cysteinyl-[protein] + a 2'-deoxyguanosine in DNA</text>
        <dbReference type="Rhea" id="RHEA:24000"/>
        <dbReference type="Rhea" id="RHEA-COMP:10131"/>
        <dbReference type="Rhea" id="RHEA-COMP:10132"/>
        <dbReference type="Rhea" id="RHEA-COMP:11367"/>
        <dbReference type="Rhea" id="RHEA-COMP:11368"/>
        <dbReference type="ChEBI" id="CHEBI:29950"/>
        <dbReference type="ChEBI" id="CHEBI:82612"/>
        <dbReference type="ChEBI" id="CHEBI:85445"/>
        <dbReference type="ChEBI" id="CHEBI:85448"/>
        <dbReference type="EC" id="2.1.1.63"/>
    </reaction>
</comment>
<dbReference type="InterPro" id="IPR001497">
    <property type="entry name" value="MethylDNA_cys_MeTrfase_AS"/>
</dbReference>
<evidence type="ECO:0000256" key="3">
    <source>
        <dbReference type="ARBA" id="ARBA00022679"/>
    </source>
</evidence>
<feature type="domain" description="Methylated-DNA-[protein]-cysteine S-methyltransferase DNA binding" evidence="7">
    <location>
        <begin position="117"/>
        <end position="197"/>
    </location>
</feature>
<evidence type="ECO:0000256" key="5">
    <source>
        <dbReference type="ARBA" id="ARBA00023204"/>
    </source>
</evidence>
<evidence type="ECO:0000313" key="9">
    <source>
        <dbReference type="Proteomes" id="UP001626536"/>
    </source>
</evidence>
<dbReference type="PROSITE" id="PS00374">
    <property type="entry name" value="MGMT"/>
    <property type="match status" value="1"/>
</dbReference>
<dbReference type="EMBL" id="CP136862">
    <property type="protein sequence ID" value="WOJ90387.1"/>
    <property type="molecule type" value="Genomic_DNA"/>
</dbReference>
<dbReference type="PANTHER" id="PTHR10815:SF5">
    <property type="entry name" value="METHYLATED-DNA--PROTEIN-CYSTEINE METHYLTRANSFERASE"/>
    <property type="match status" value="1"/>
</dbReference>
<evidence type="ECO:0000256" key="6">
    <source>
        <dbReference type="ARBA" id="ARBA00049348"/>
    </source>
</evidence>
<accession>A0ABZ0HSU1</accession>
<gene>
    <name evidence="8" type="ORF">RZS28_03585</name>
</gene>
<evidence type="ECO:0000256" key="1">
    <source>
        <dbReference type="ARBA" id="ARBA00001286"/>
    </source>
</evidence>
<dbReference type="PANTHER" id="PTHR10815">
    <property type="entry name" value="METHYLATED-DNA--PROTEIN-CYSTEINE METHYLTRANSFERASE"/>
    <property type="match status" value="1"/>
</dbReference>
<keyword evidence="5" id="KW-0234">DNA repair</keyword>
<evidence type="ECO:0000256" key="2">
    <source>
        <dbReference type="ARBA" id="ARBA00022603"/>
    </source>
</evidence>
<sequence>MSSGTVHHSASQQPSVRQASLQIWRARPIATVQGFELFDTALGPCGVIWGERGIVGLQLPEASKRETRARILQRFPDAREVSPSSNAERARDGVIALLRGEANDFSAIALDMDRTPPFHRRVYEAARAIPPGATASYGDLAARLAPGAARAVGQALGRNLFAIIVPCHRVLAAGGKLGGFSAHGGVATKLRLLAIEGAHVN</sequence>
<evidence type="ECO:0000256" key="4">
    <source>
        <dbReference type="ARBA" id="ARBA00022763"/>
    </source>
</evidence>
<dbReference type="Gene3D" id="1.10.10.10">
    <property type="entry name" value="Winged helix-like DNA-binding domain superfamily/Winged helix DNA-binding domain"/>
    <property type="match status" value="1"/>
</dbReference>
<keyword evidence="9" id="KW-1185">Reference proteome</keyword>
<dbReference type="GO" id="GO:0032259">
    <property type="term" value="P:methylation"/>
    <property type="evidence" value="ECO:0007669"/>
    <property type="project" value="UniProtKB-KW"/>
</dbReference>
<name>A0ABZ0HSU1_9HYPH</name>
<dbReference type="GO" id="GO:0003908">
    <property type="term" value="F:methylated-DNA-[protein]-cysteine S-methyltransferase activity"/>
    <property type="evidence" value="ECO:0007669"/>
    <property type="project" value="UniProtKB-EC"/>
</dbReference>
<dbReference type="RefSeq" id="WP_407339835.1">
    <property type="nucleotide sequence ID" value="NZ_CP136862.1"/>
</dbReference>
<dbReference type="InterPro" id="IPR014048">
    <property type="entry name" value="MethylDNA_cys_MeTrfase_DNA-bd"/>
</dbReference>
<dbReference type="SUPFAM" id="SSF46767">
    <property type="entry name" value="Methylated DNA-protein cysteine methyltransferase, C-terminal domain"/>
    <property type="match status" value="1"/>
</dbReference>
<protein>
    <submittedName>
        <fullName evidence="8">Methylated-DNA--[protein]-cysteine S-methyltransferase</fullName>
        <ecNumber evidence="8">2.1.1.63</ecNumber>
    </submittedName>
</protein>
<organism evidence="8 9">
    <name type="scientific">Methylocapsa polymorpha</name>
    <dbReference type="NCBI Taxonomy" id="3080828"/>
    <lineage>
        <taxon>Bacteria</taxon>
        <taxon>Pseudomonadati</taxon>
        <taxon>Pseudomonadota</taxon>
        <taxon>Alphaproteobacteria</taxon>
        <taxon>Hyphomicrobiales</taxon>
        <taxon>Beijerinckiaceae</taxon>
        <taxon>Methylocapsa</taxon>
    </lineage>
</organism>
<dbReference type="NCBIfam" id="TIGR00589">
    <property type="entry name" value="ogt"/>
    <property type="match status" value="1"/>
</dbReference>
<dbReference type="InterPro" id="IPR036631">
    <property type="entry name" value="MGMT_N_sf"/>
</dbReference>
<dbReference type="InterPro" id="IPR036217">
    <property type="entry name" value="MethylDNA_cys_MeTrfase_DNAb"/>
</dbReference>
<keyword evidence="2 8" id="KW-0489">Methyltransferase</keyword>
<dbReference type="Proteomes" id="UP001626536">
    <property type="component" value="Chromosome"/>
</dbReference>
<keyword evidence="4" id="KW-0227">DNA damage</keyword>
<proteinExistence type="predicted"/>
<comment type="catalytic activity">
    <reaction evidence="1">
        <text>a 4-O-methyl-thymidine in DNA + L-cysteinyl-[protein] = a thymidine in DNA + S-methyl-L-cysteinyl-[protein]</text>
        <dbReference type="Rhea" id="RHEA:53428"/>
        <dbReference type="Rhea" id="RHEA-COMP:10131"/>
        <dbReference type="Rhea" id="RHEA-COMP:10132"/>
        <dbReference type="Rhea" id="RHEA-COMP:13555"/>
        <dbReference type="Rhea" id="RHEA-COMP:13556"/>
        <dbReference type="ChEBI" id="CHEBI:29950"/>
        <dbReference type="ChEBI" id="CHEBI:82612"/>
        <dbReference type="ChEBI" id="CHEBI:137386"/>
        <dbReference type="ChEBI" id="CHEBI:137387"/>
        <dbReference type="EC" id="2.1.1.63"/>
    </reaction>
</comment>